<dbReference type="Ensembl" id="ENSOTST00005171278.1">
    <property type="protein sequence ID" value="ENSOTSP00005123067.1"/>
    <property type="gene ID" value="ENSOTSG00005047234.2"/>
</dbReference>
<sequence length="598" mass="64765">IEALKKLKLASADSATDSVESCLDCLLKALAHNNANASEKVQEMGVLSLLPTLLAPQSSCTPKVANIIAEVAKNEFMRSPCVEAGLIPPLVQLLHSKDQEVLLQTGRALGNICYDNEGRSAVDQAGGAQIVAGHIKSLSQNTDPDNGKLLTVFCGMLMNYSNENDSLQAQLINMGVIPTLVKLLGLHSDNTALTEMCLIAFGNLAELESSKEQFASTNIAEELVRLFQKQAEHEKKEMIFEVLAPLAENDVIKLQLVEAGLVECLLDVVTHTVNGDRDEDVAQLKTASDLMVLLLLGGTHTHKPTSISVSQQLPAFARKILFRKLWAVFTILLFTPPDGNCIQMVESGIVQKLLELLDRHVEEGNVTVQHAALSALRNLAIPVVNKAKMLSAGVSDTVLKFLPSEMPPVQFKLLGTLRMLIDTQADAADQLGTNSKLVERLVEWCEAKDHAGVMGESNRLLSALIRHSKSKDVVKTVIQGAGVKHLVVMAMSEHMIMQNEALVALGLIAGLDLVGAEKDFVGAGLVQVLHKLLSDERTAPEIKYNSMILICAVMGSEPLHKEVQGLAFIDVVSKLRSHENKTVSHQASLTEQRLTAQS</sequence>
<dbReference type="AlphaFoldDB" id="A0AAZ3Q1J8"/>
<dbReference type="InterPro" id="IPR040144">
    <property type="entry name" value="RAP1GDS1"/>
</dbReference>
<dbReference type="FunFam" id="1.25.10.10:FF:000093">
    <property type="entry name" value="rap1 GTPase-GDP dissociation stimulator 1 isoform X4"/>
    <property type="match status" value="1"/>
</dbReference>
<gene>
    <name evidence="8" type="primary">RAP1GDS1</name>
</gene>
<evidence type="ECO:0000256" key="7">
    <source>
        <dbReference type="PROSITE-ProRule" id="PRU00259"/>
    </source>
</evidence>
<reference evidence="8" key="2">
    <citation type="submission" date="2025-08" db="UniProtKB">
        <authorList>
            <consortium name="Ensembl"/>
        </authorList>
    </citation>
    <scope>IDENTIFICATION</scope>
</reference>
<reference evidence="9" key="1">
    <citation type="journal article" date="2018" name="PLoS ONE">
        <title>Chinook salmon (Oncorhynchus tshawytscha) genome and transcriptome.</title>
        <authorList>
            <person name="Christensen K.A."/>
            <person name="Leong J.S."/>
            <person name="Sakhrani D."/>
            <person name="Biagi C.A."/>
            <person name="Minkley D.R."/>
            <person name="Withler R.E."/>
            <person name="Rondeau E.B."/>
            <person name="Koop B.F."/>
            <person name="Devlin R.H."/>
        </authorList>
    </citation>
    <scope>NUCLEOTIDE SEQUENCE [LARGE SCALE GENOMIC DNA]</scope>
</reference>
<dbReference type="PROSITE" id="PS50176">
    <property type="entry name" value="ARM_REPEAT"/>
    <property type="match status" value="2"/>
</dbReference>
<evidence type="ECO:0000256" key="6">
    <source>
        <dbReference type="ARBA" id="ARBA00023128"/>
    </source>
</evidence>
<dbReference type="GO" id="GO:0005739">
    <property type="term" value="C:mitochondrion"/>
    <property type="evidence" value="ECO:0007669"/>
    <property type="project" value="UniProtKB-SubCell"/>
</dbReference>
<protein>
    <recommendedName>
        <fullName evidence="10">Rap1 GTPase-GDP dissociation stimulator 1</fullName>
    </recommendedName>
</protein>
<organism evidence="8 9">
    <name type="scientific">Oncorhynchus tshawytscha</name>
    <name type="common">Chinook salmon</name>
    <name type="synonym">Salmo tshawytscha</name>
    <dbReference type="NCBI Taxonomy" id="74940"/>
    <lineage>
        <taxon>Eukaryota</taxon>
        <taxon>Metazoa</taxon>
        <taxon>Chordata</taxon>
        <taxon>Craniata</taxon>
        <taxon>Vertebrata</taxon>
        <taxon>Euteleostomi</taxon>
        <taxon>Actinopterygii</taxon>
        <taxon>Neopterygii</taxon>
        <taxon>Teleostei</taxon>
        <taxon>Protacanthopterygii</taxon>
        <taxon>Salmoniformes</taxon>
        <taxon>Salmonidae</taxon>
        <taxon>Salmoninae</taxon>
        <taxon>Oncorhynchus</taxon>
    </lineage>
</organism>
<evidence type="ECO:0000256" key="5">
    <source>
        <dbReference type="ARBA" id="ARBA00022824"/>
    </source>
</evidence>
<dbReference type="Gene3D" id="1.25.10.10">
    <property type="entry name" value="Leucine-rich Repeat Variant"/>
    <property type="match status" value="3"/>
</dbReference>
<dbReference type="Proteomes" id="UP000694402">
    <property type="component" value="Unassembled WGS sequence"/>
</dbReference>
<feature type="repeat" description="ARM" evidence="7">
    <location>
        <begin position="85"/>
        <end position="127"/>
    </location>
</feature>
<feature type="repeat" description="ARM" evidence="7">
    <location>
        <begin position="348"/>
        <end position="380"/>
    </location>
</feature>
<evidence type="ECO:0000313" key="9">
    <source>
        <dbReference type="Proteomes" id="UP000694402"/>
    </source>
</evidence>
<evidence type="ECO:0000256" key="4">
    <source>
        <dbReference type="ARBA" id="ARBA00022490"/>
    </source>
</evidence>
<dbReference type="PANTHER" id="PTHR10957">
    <property type="entry name" value="RAP1 GTPASE-GDP DISSOCIATION STIMULATOR 1"/>
    <property type="match status" value="1"/>
</dbReference>
<proteinExistence type="predicted"/>
<keyword evidence="5" id="KW-0256">Endoplasmic reticulum</keyword>
<dbReference type="SMART" id="SM00185">
    <property type="entry name" value="ARM"/>
    <property type="match status" value="5"/>
</dbReference>
<dbReference type="GO" id="GO:0005085">
    <property type="term" value="F:guanyl-nucleotide exchange factor activity"/>
    <property type="evidence" value="ECO:0007669"/>
    <property type="project" value="InterPro"/>
</dbReference>
<evidence type="ECO:0008006" key="10">
    <source>
        <dbReference type="Google" id="ProtNLM"/>
    </source>
</evidence>
<accession>A0AAZ3Q1J8</accession>
<keyword evidence="6" id="KW-0496">Mitochondrion</keyword>
<dbReference type="SUPFAM" id="SSF48371">
    <property type="entry name" value="ARM repeat"/>
    <property type="match status" value="2"/>
</dbReference>
<dbReference type="GeneTree" id="ENSGT00390000014293"/>
<dbReference type="GO" id="GO:0005783">
    <property type="term" value="C:endoplasmic reticulum"/>
    <property type="evidence" value="ECO:0007669"/>
    <property type="project" value="UniProtKB-SubCell"/>
</dbReference>
<evidence type="ECO:0000313" key="8">
    <source>
        <dbReference type="Ensembl" id="ENSOTSP00005123067.1"/>
    </source>
</evidence>
<evidence type="ECO:0000256" key="1">
    <source>
        <dbReference type="ARBA" id="ARBA00004173"/>
    </source>
</evidence>
<dbReference type="InterPro" id="IPR000225">
    <property type="entry name" value="Armadillo"/>
</dbReference>
<keyword evidence="4" id="KW-0963">Cytoplasm</keyword>
<evidence type="ECO:0000256" key="3">
    <source>
        <dbReference type="ARBA" id="ARBA00004514"/>
    </source>
</evidence>
<dbReference type="GO" id="GO:0005829">
    <property type="term" value="C:cytosol"/>
    <property type="evidence" value="ECO:0007669"/>
    <property type="project" value="UniProtKB-SubCell"/>
</dbReference>
<dbReference type="InterPro" id="IPR011989">
    <property type="entry name" value="ARM-like"/>
</dbReference>
<keyword evidence="9" id="KW-1185">Reference proteome</keyword>
<dbReference type="Pfam" id="PF00514">
    <property type="entry name" value="Arm"/>
    <property type="match status" value="2"/>
</dbReference>
<dbReference type="InterPro" id="IPR016024">
    <property type="entry name" value="ARM-type_fold"/>
</dbReference>
<name>A0AAZ3Q1J8_ONCTS</name>
<reference evidence="8" key="3">
    <citation type="submission" date="2025-09" db="UniProtKB">
        <authorList>
            <consortium name="Ensembl"/>
        </authorList>
    </citation>
    <scope>IDENTIFICATION</scope>
</reference>
<evidence type="ECO:0000256" key="2">
    <source>
        <dbReference type="ARBA" id="ARBA00004240"/>
    </source>
</evidence>
<comment type="subcellular location">
    <subcellularLocation>
        <location evidence="3">Cytoplasm</location>
        <location evidence="3">Cytosol</location>
    </subcellularLocation>
    <subcellularLocation>
        <location evidence="2">Endoplasmic reticulum</location>
    </subcellularLocation>
    <subcellularLocation>
        <location evidence="1">Mitochondrion</location>
    </subcellularLocation>
</comment>